<organism evidence="7 8">
    <name type="scientific">Dactylonectria macrodidyma</name>
    <dbReference type="NCBI Taxonomy" id="307937"/>
    <lineage>
        <taxon>Eukaryota</taxon>
        <taxon>Fungi</taxon>
        <taxon>Dikarya</taxon>
        <taxon>Ascomycota</taxon>
        <taxon>Pezizomycotina</taxon>
        <taxon>Sordariomycetes</taxon>
        <taxon>Hypocreomycetidae</taxon>
        <taxon>Hypocreales</taxon>
        <taxon>Nectriaceae</taxon>
        <taxon>Dactylonectria</taxon>
    </lineage>
</organism>
<dbReference type="GO" id="GO:0005634">
    <property type="term" value="C:nucleus"/>
    <property type="evidence" value="ECO:0007669"/>
    <property type="project" value="TreeGrafter"/>
</dbReference>
<dbReference type="OrthoDB" id="5578174at2759"/>
<sequence>MGCACRVTPLRIFIQGLSQVHKIEPSYSLRLRVPVASVAPNCNQLRLTRLLHASRRLNQESNISAASSPLTATNSEGTAATTGEFSFTYENRSEPVEPAKTIEPPKTIKPVTTTKSTTTIEGPFAHENHNDSVKPAIPVKPPKKVEPVTVQPARTAEAVTTPEIVTTIEHTTSQPTTTTDFATANESPTASEPSNVKKSVEGYQQAQVDQPTEGAEIYKRKSTLPNSNFEYRDKFQGRDKFRGKDKFQGKDRFQVYEERRFRGDKPIGENKFKDKPWKPKSYLDDSLDDFRPWKKRGDDTDSSWQPRKFKASSASFEPIVGRSPSEPAPDVPAWKIQKQALKEKFPDGWAPRKRLSPDALAGIRALNAQFPDTYTTSTLASRFEVSPENIRRILKGGWQPTAEEEKDRQDRWFRRGMKLWDHKAELGMKPPRKWRLEGIKRDPSYYDKRQGAIKRNRQLEEKDDREIQARFRKSVPSAGKY</sequence>
<dbReference type="GO" id="GO:0005739">
    <property type="term" value="C:mitochondrion"/>
    <property type="evidence" value="ECO:0007669"/>
    <property type="project" value="UniProtKB-SubCell"/>
</dbReference>
<feature type="compositionally biased region" description="Basic and acidic residues" evidence="6">
    <location>
        <begin position="288"/>
        <end position="299"/>
    </location>
</feature>
<dbReference type="Pfam" id="PF06413">
    <property type="entry name" value="Neugrin"/>
    <property type="match status" value="1"/>
</dbReference>
<feature type="region of interest" description="Disordered" evidence="6">
    <location>
        <begin position="447"/>
        <end position="481"/>
    </location>
</feature>
<dbReference type="EMBL" id="JAGMUV010000006">
    <property type="protein sequence ID" value="KAH7153226.1"/>
    <property type="molecule type" value="Genomic_DNA"/>
</dbReference>
<protein>
    <recommendedName>
        <fullName evidence="4">Required for respiratory growth protein 9, mitochondrial</fullName>
    </recommendedName>
</protein>
<accession>A0A9P9F5K5</accession>
<evidence type="ECO:0000256" key="1">
    <source>
        <dbReference type="ARBA" id="ARBA00003548"/>
    </source>
</evidence>
<evidence type="ECO:0000256" key="2">
    <source>
        <dbReference type="ARBA" id="ARBA00004173"/>
    </source>
</evidence>
<feature type="region of interest" description="Disordered" evidence="6">
    <location>
        <begin position="172"/>
        <end position="200"/>
    </location>
</feature>
<dbReference type="InterPro" id="IPR010487">
    <property type="entry name" value="NGRN/Rrg9"/>
</dbReference>
<dbReference type="AlphaFoldDB" id="A0A9P9F5K5"/>
<keyword evidence="8" id="KW-1185">Reference proteome</keyword>
<comment type="subcellular location">
    <subcellularLocation>
        <location evidence="2">Mitochondrion</location>
    </subcellularLocation>
</comment>
<evidence type="ECO:0000313" key="7">
    <source>
        <dbReference type="EMBL" id="KAH7153226.1"/>
    </source>
</evidence>
<proteinExistence type="inferred from homology"/>
<evidence type="ECO:0000256" key="3">
    <source>
        <dbReference type="ARBA" id="ARBA00010895"/>
    </source>
</evidence>
<evidence type="ECO:0000256" key="4">
    <source>
        <dbReference type="ARBA" id="ARBA00013566"/>
    </source>
</evidence>
<evidence type="ECO:0000313" key="8">
    <source>
        <dbReference type="Proteomes" id="UP000738349"/>
    </source>
</evidence>
<dbReference type="PANTHER" id="PTHR13475">
    <property type="entry name" value="NEUGRIN"/>
    <property type="match status" value="1"/>
</dbReference>
<dbReference type="Proteomes" id="UP000738349">
    <property type="component" value="Unassembled WGS sequence"/>
</dbReference>
<comment type="similarity">
    <text evidence="3">Belongs to the RRG9 family.</text>
</comment>
<dbReference type="PANTHER" id="PTHR13475:SF3">
    <property type="entry name" value="NEUGRIN"/>
    <property type="match status" value="1"/>
</dbReference>
<feature type="region of interest" description="Disordered" evidence="6">
    <location>
        <begin position="121"/>
        <end position="150"/>
    </location>
</feature>
<keyword evidence="5" id="KW-0809">Transit peptide</keyword>
<feature type="region of interest" description="Disordered" evidence="6">
    <location>
        <begin position="288"/>
        <end position="331"/>
    </location>
</feature>
<comment type="caution">
    <text evidence="7">The sequence shown here is derived from an EMBL/GenBank/DDBJ whole genome shotgun (WGS) entry which is preliminary data.</text>
</comment>
<evidence type="ECO:0000256" key="5">
    <source>
        <dbReference type="ARBA" id="ARBA00022946"/>
    </source>
</evidence>
<name>A0A9P9F5K5_9HYPO</name>
<gene>
    <name evidence="7" type="ORF">EDB81DRAFT_790882</name>
</gene>
<reference evidence="7" key="1">
    <citation type="journal article" date="2021" name="Nat. Commun.">
        <title>Genetic determinants of endophytism in the Arabidopsis root mycobiome.</title>
        <authorList>
            <person name="Mesny F."/>
            <person name="Miyauchi S."/>
            <person name="Thiergart T."/>
            <person name="Pickel B."/>
            <person name="Atanasova L."/>
            <person name="Karlsson M."/>
            <person name="Huettel B."/>
            <person name="Barry K.W."/>
            <person name="Haridas S."/>
            <person name="Chen C."/>
            <person name="Bauer D."/>
            <person name="Andreopoulos W."/>
            <person name="Pangilinan J."/>
            <person name="LaButti K."/>
            <person name="Riley R."/>
            <person name="Lipzen A."/>
            <person name="Clum A."/>
            <person name="Drula E."/>
            <person name="Henrissat B."/>
            <person name="Kohler A."/>
            <person name="Grigoriev I.V."/>
            <person name="Martin F.M."/>
            <person name="Hacquard S."/>
        </authorList>
    </citation>
    <scope>NUCLEOTIDE SEQUENCE</scope>
    <source>
        <strain evidence="7">MPI-CAGE-AT-0147</strain>
    </source>
</reference>
<comment type="function">
    <text evidence="1">Required for respiratory activity and maintenance and expression of the mitochondrial genome.</text>
</comment>
<feature type="compositionally biased region" description="Basic and acidic residues" evidence="6">
    <location>
        <begin position="457"/>
        <end position="469"/>
    </location>
</feature>
<evidence type="ECO:0000256" key="6">
    <source>
        <dbReference type="SAM" id="MobiDB-lite"/>
    </source>
</evidence>